<accession>A0A5P9YID0</accession>
<organism evidence="1 2">
    <name type="scientific">Nonomuraea phyllanthi</name>
    <dbReference type="NCBI Taxonomy" id="2219224"/>
    <lineage>
        <taxon>Bacteria</taxon>
        <taxon>Bacillati</taxon>
        <taxon>Actinomycetota</taxon>
        <taxon>Actinomycetes</taxon>
        <taxon>Streptosporangiales</taxon>
        <taxon>Streptosporangiaceae</taxon>
        <taxon>Nonomuraea</taxon>
    </lineage>
</organism>
<dbReference type="EMBL" id="VDLX02000001">
    <property type="protein sequence ID" value="KAB8197703.1"/>
    <property type="molecule type" value="Genomic_DNA"/>
</dbReference>
<keyword evidence="2" id="KW-1185">Reference proteome</keyword>
<reference evidence="1 2" key="1">
    <citation type="submission" date="2019-10" db="EMBL/GenBank/DDBJ databases">
        <title>Nonomuraea sp. nov., isolated from Phyllanthus amarus.</title>
        <authorList>
            <person name="Klykleung N."/>
            <person name="Tanasupawat S."/>
        </authorList>
    </citation>
    <scope>NUCLEOTIDE SEQUENCE [LARGE SCALE GENOMIC DNA]</scope>
    <source>
        <strain evidence="1 2">PA1-10</strain>
    </source>
</reference>
<accession>A0A5C4WWX9</accession>
<dbReference type="InterPro" id="IPR036779">
    <property type="entry name" value="LysM_dom_sf"/>
</dbReference>
<dbReference type="RefSeq" id="WP_139628385.1">
    <property type="nucleotide sequence ID" value="NZ_CP045572.1"/>
</dbReference>
<dbReference type="InterPro" id="IPR052196">
    <property type="entry name" value="Bact_Kbp"/>
</dbReference>
<proteinExistence type="predicted"/>
<dbReference type="OrthoDB" id="105077at2"/>
<dbReference type="PANTHER" id="PTHR34700:SF4">
    <property type="entry name" value="PHAGE-LIKE ELEMENT PBSX PROTEIN XKDP"/>
    <property type="match status" value="1"/>
</dbReference>
<dbReference type="PANTHER" id="PTHR34700">
    <property type="entry name" value="POTASSIUM BINDING PROTEIN KBP"/>
    <property type="match status" value="1"/>
</dbReference>
<evidence type="ECO:0000313" key="2">
    <source>
        <dbReference type="Proteomes" id="UP000312512"/>
    </source>
</evidence>
<dbReference type="CDD" id="cd00118">
    <property type="entry name" value="LysM"/>
    <property type="match status" value="1"/>
</dbReference>
<protein>
    <submittedName>
        <fullName evidence="1">LysM peptidoglycan-binding domain-containing protein</fullName>
    </submittedName>
</protein>
<gene>
    <name evidence="1" type="ORF">FH608_004020</name>
</gene>
<dbReference type="Gene3D" id="3.10.350.10">
    <property type="entry name" value="LysM domain"/>
    <property type="match status" value="1"/>
</dbReference>
<evidence type="ECO:0000313" key="1">
    <source>
        <dbReference type="EMBL" id="KAB8197703.1"/>
    </source>
</evidence>
<dbReference type="PROSITE" id="PS51782">
    <property type="entry name" value="LYSM"/>
    <property type="match status" value="1"/>
</dbReference>
<dbReference type="AlphaFoldDB" id="A0A5C4WWX9"/>
<dbReference type="InterPro" id="IPR018392">
    <property type="entry name" value="LysM"/>
</dbReference>
<comment type="caution">
    <text evidence="1">The sequence shown here is derived from an EMBL/GenBank/DDBJ whole genome shotgun (WGS) entry which is preliminary data.</text>
</comment>
<sequence length="477" mass="50653">MILKDIGELIEVMGRAWNSVGDERDIHRLETMAEAVARTKTDLQKVHDGLPEQADKRGWTGLAAEHHKDMEYRHLNRAELASAIKNLGTGAQVLQEAAKASAASRQAMIDIRKMLWDNIKISGAIAVGMGAMGLWARWAMVARASGTAAVATTAVASRQAAMLGGVGRAFGMIGRVMEQLRVKRGLSTVRTSMVSAGKSRFLHGVIPNGLAPSKTTTLAGSFLRPALSSMSNYWSMGALAMTGGWFANGFGNLTRGEGFVTPWGGSYVALARSGAMVSWLSATTRLGAIARWTTSTSKNSMIMDAGMGVVATAGPQFVIDLSQGKPLNEALKNAAIFSSVGGVYNTAAGAALRRFLPGGSNPGLTLALGSFGSVASGSALRYMVPLDARPVPDYSMQPSVYNAEYDNPDYSAPTIPAPPVPERVAVGPQETLSDIAKRVYGDDNKWRLIYNANRDVIGDDPNVLAPGQQLRIPELSE</sequence>
<name>A0A5C4WWX9_9ACTN</name>
<dbReference type="Proteomes" id="UP000312512">
    <property type="component" value="Unassembled WGS sequence"/>
</dbReference>